<accession>A0A2M8RTR1</accession>
<dbReference type="SUPFAM" id="SSF46785">
    <property type="entry name" value="Winged helix' DNA-binding domain"/>
    <property type="match status" value="1"/>
</dbReference>
<dbReference type="InterPro" id="IPR000835">
    <property type="entry name" value="HTH_MarR-typ"/>
</dbReference>
<comment type="caution">
    <text evidence="5">The sequence shown here is derived from an EMBL/GenBank/DDBJ whole genome shotgun (WGS) entry which is preliminary data.</text>
</comment>
<dbReference type="Gene3D" id="6.10.250.820">
    <property type="match status" value="1"/>
</dbReference>
<proteinExistence type="predicted"/>
<dbReference type="PANTHER" id="PTHR42756:SF1">
    <property type="entry name" value="TRANSCRIPTIONAL REPRESSOR OF EMRAB OPERON"/>
    <property type="match status" value="1"/>
</dbReference>
<organism evidence="5 6">
    <name type="scientific">Caviibacterium pharyngocola</name>
    <dbReference type="NCBI Taxonomy" id="28159"/>
    <lineage>
        <taxon>Bacteria</taxon>
        <taxon>Pseudomonadati</taxon>
        <taxon>Pseudomonadota</taxon>
        <taxon>Gammaproteobacteria</taxon>
        <taxon>Pasteurellales</taxon>
        <taxon>Pasteurellaceae</taxon>
        <taxon>Caviibacterium</taxon>
    </lineage>
</organism>
<dbReference type="Proteomes" id="UP000230282">
    <property type="component" value="Unassembled WGS sequence"/>
</dbReference>
<reference evidence="5 6" key="1">
    <citation type="submission" date="2017-11" db="EMBL/GenBank/DDBJ databases">
        <title>Reclassification of Bisgaard taxon 5 as Caviibacterium pharyngocola gen. nov., sp. nov.</title>
        <authorList>
            <person name="Christensen H."/>
        </authorList>
    </citation>
    <scope>NUCLEOTIDE SEQUENCE [LARGE SCALE GENOMIC DNA]</scope>
    <source>
        <strain evidence="5 6">7_3</strain>
    </source>
</reference>
<keyword evidence="2" id="KW-0238">DNA-binding</keyword>
<keyword evidence="6" id="KW-1185">Reference proteome</keyword>
<dbReference type="EMBL" id="PHGZ01000024">
    <property type="protein sequence ID" value="PJG82276.1"/>
    <property type="molecule type" value="Genomic_DNA"/>
</dbReference>
<dbReference type="AlphaFoldDB" id="A0A2M8RTR1"/>
<dbReference type="InterPro" id="IPR036388">
    <property type="entry name" value="WH-like_DNA-bd_sf"/>
</dbReference>
<evidence type="ECO:0000256" key="2">
    <source>
        <dbReference type="ARBA" id="ARBA00023125"/>
    </source>
</evidence>
<evidence type="ECO:0000256" key="3">
    <source>
        <dbReference type="ARBA" id="ARBA00023163"/>
    </source>
</evidence>
<evidence type="ECO:0000256" key="1">
    <source>
        <dbReference type="ARBA" id="ARBA00023015"/>
    </source>
</evidence>
<keyword evidence="3" id="KW-0804">Transcription</keyword>
<evidence type="ECO:0000313" key="6">
    <source>
        <dbReference type="Proteomes" id="UP000230282"/>
    </source>
</evidence>
<dbReference type="Pfam" id="PF12802">
    <property type="entry name" value="MarR_2"/>
    <property type="match status" value="1"/>
</dbReference>
<dbReference type="GO" id="GO:0003700">
    <property type="term" value="F:DNA-binding transcription factor activity"/>
    <property type="evidence" value="ECO:0007669"/>
    <property type="project" value="InterPro"/>
</dbReference>
<name>A0A2M8RTR1_9PAST</name>
<sequence>MDTKSQATQADQFGQLFSAIAHYYQTWARKQGINYNQLAVLHSLSRHSQRTQKQICDEWALPKQTISTICKQYLADGILSYTETEDKREKLLSLTEQGRAFAKPIVQGLDEIENHVFTQFGKERSENLLREFIEISRLFREQMGE</sequence>
<evidence type="ECO:0000313" key="5">
    <source>
        <dbReference type="EMBL" id="PJG82276.1"/>
    </source>
</evidence>
<dbReference type="OrthoDB" id="3232829at2"/>
<dbReference type="RefSeq" id="WP_100297360.1">
    <property type="nucleotide sequence ID" value="NZ_PHGZ01000024.1"/>
</dbReference>
<gene>
    <name evidence="5" type="ORF">CVP04_09950</name>
</gene>
<dbReference type="GO" id="GO:0003677">
    <property type="term" value="F:DNA binding"/>
    <property type="evidence" value="ECO:0007669"/>
    <property type="project" value="UniProtKB-KW"/>
</dbReference>
<dbReference type="PANTHER" id="PTHR42756">
    <property type="entry name" value="TRANSCRIPTIONAL REGULATOR, MARR"/>
    <property type="match status" value="1"/>
</dbReference>
<dbReference type="SMART" id="SM00347">
    <property type="entry name" value="HTH_MARR"/>
    <property type="match status" value="1"/>
</dbReference>
<evidence type="ECO:0000259" key="4">
    <source>
        <dbReference type="SMART" id="SM00347"/>
    </source>
</evidence>
<dbReference type="Gene3D" id="1.10.10.10">
    <property type="entry name" value="Winged helix-like DNA-binding domain superfamily/Winged helix DNA-binding domain"/>
    <property type="match status" value="1"/>
</dbReference>
<dbReference type="InterPro" id="IPR036390">
    <property type="entry name" value="WH_DNA-bd_sf"/>
</dbReference>
<protein>
    <submittedName>
        <fullName evidence="5">MarR family transcriptional regulator</fullName>
    </submittedName>
</protein>
<feature type="domain" description="HTH marR-type" evidence="4">
    <location>
        <begin position="26"/>
        <end position="125"/>
    </location>
</feature>
<keyword evidence="1" id="KW-0805">Transcription regulation</keyword>